<dbReference type="InterPro" id="IPR030396">
    <property type="entry name" value="Peptidase_S6_dom"/>
</dbReference>
<gene>
    <name evidence="3" type="primary">pic_1</name>
    <name evidence="3" type="ORF">NCTC8105_01947</name>
</gene>
<dbReference type="Gene3D" id="2.40.10.120">
    <property type="match status" value="1"/>
</dbReference>
<dbReference type="GO" id="GO:0004252">
    <property type="term" value="F:serine-type endopeptidase activity"/>
    <property type="evidence" value="ECO:0007669"/>
    <property type="project" value="InterPro"/>
</dbReference>
<dbReference type="AlphaFoldDB" id="A0A377PI91"/>
<name>A0A377PI91_HAFAL</name>
<evidence type="ECO:0000313" key="3">
    <source>
        <dbReference type="EMBL" id="STQ79849.1"/>
    </source>
</evidence>
<organism evidence="3 4">
    <name type="scientific">Hafnia alvei</name>
    <dbReference type="NCBI Taxonomy" id="569"/>
    <lineage>
        <taxon>Bacteria</taxon>
        <taxon>Pseudomonadati</taxon>
        <taxon>Pseudomonadota</taxon>
        <taxon>Gammaproteobacteria</taxon>
        <taxon>Enterobacterales</taxon>
        <taxon>Hafniaceae</taxon>
        <taxon>Hafnia</taxon>
    </lineage>
</organism>
<sequence length="214" mass="23038">MEFKKTLLATLIFAALMEPASAALIRDDIDVQVYRDFGENRGVFKPGAINIPVYKSDGTLSGTINVMPDFSSSIDGGYATLVDAQATATATHVSYNSTASFGKRYQQLDATLFSGAENASSYTLMNEVTQRAYEVADPGGASNGGDYKITRERTIVTDAAPAELFTDTSQFKTGLVVARTGGGLFLLRRLLERLRTYVLHGAGVMLVCARPRGE</sequence>
<feature type="chain" id="PRO_5016771333" evidence="1">
    <location>
        <begin position="23"/>
        <end position="214"/>
    </location>
</feature>
<dbReference type="InterPro" id="IPR000710">
    <property type="entry name" value="Peptidase_S6"/>
</dbReference>
<dbReference type="Proteomes" id="UP000254821">
    <property type="component" value="Unassembled WGS sequence"/>
</dbReference>
<dbReference type="PROSITE" id="PS51691">
    <property type="entry name" value="PEPTIDASE_S6"/>
    <property type="match status" value="1"/>
</dbReference>
<dbReference type="EMBL" id="UGHP01000001">
    <property type="protein sequence ID" value="STQ79849.1"/>
    <property type="molecule type" value="Genomic_DNA"/>
</dbReference>
<keyword evidence="3" id="KW-0645">Protease</keyword>
<dbReference type="EC" id="3.4.21.-" evidence="3"/>
<proteinExistence type="predicted"/>
<evidence type="ECO:0000256" key="1">
    <source>
        <dbReference type="SAM" id="SignalP"/>
    </source>
</evidence>
<feature type="signal peptide" evidence="1">
    <location>
        <begin position="1"/>
        <end position="22"/>
    </location>
</feature>
<dbReference type="Pfam" id="PF02395">
    <property type="entry name" value="Peptidase_S6"/>
    <property type="match status" value="1"/>
</dbReference>
<accession>A0A377PI91</accession>
<dbReference type="PRINTS" id="PR00921">
    <property type="entry name" value="IGASERPTASE"/>
</dbReference>
<dbReference type="GO" id="GO:0006508">
    <property type="term" value="P:proteolysis"/>
    <property type="evidence" value="ECO:0007669"/>
    <property type="project" value="UniProtKB-KW"/>
</dbReference>
<evidence type="ECO:0000259" key="2">
    <source>
        <dbReference type="PROSITE" id="PS51691"/>
    </source>
</evidence>
<keyword evidence="1" id="KW-0732">Signal</keyword>
<feature type="domain" description="Peptidase S6" evidence="2">
    <location>
        <begin position="23"/>
        <end position="214"/>
    </location>
</feature>
<dbReference type="RefSeq" id="WP_302825402.1">
    <property type="nucleotide sequence ID" value="NZ_CAUEKE010000023.1"/>
</dbReference>
<protein>
    <submittedName>
        <fullName evidence="3">Serine protease pic autotransporter</fullName>
        <ecNumber evidence="3">3.4.21.-</ecNumber>
    </submittedName>
</protein>
<keyword evidence="3" id="KW-0378">Hydrolase</keyword>
<evidence type="ECO:0000313" key="4">
    <source>
        <dbReference type="Proteomes" id="UP000254821"/>
    </source>
</evidence>
<reference evidence="3 4" key="1">
    <citation type="submission" date="2018-06" db="EMBL/GenBank/DDBJ databases">
        <authorList>
            <consortium name="Pathogen Informatics"/>
            <person name="Doyle S."/>
        </authorList>
    </citation>
    <scope>NUCLEOTIDE SEQUENCE [LARGE SCALE GENOMIC DNA]</scope>
    <source>
        <strain evidence="3 4">NCTC8105</strain>
    </source>
</reference>